<keyword evidence="11" id="KW-1185">Reference proteome</keyword>
<evidence type="ECO:0000313" key="11">
    <source>
        <dbReference type="Proteomes" id="UP000019141"/>
    </source>
</evidence>
<dbReference type="Proteomes" id="UP000019141">
    <property type="component" value="Unassembled WGS sequence"/>
</dbReference>
<dbReference type="PRINTS" id="PR00106">
    <property type="entry name" value="DNAPOLB"/>
</dbReference>
<dbReference type="CDD" id="cd05785">
    <property type="entry name" value="DNA_polB_like2_exo"/>
    <property type="match status" value="1"/>
</dbReference>
<dbReference type="Gene3D" id="3.90.1600.10">
    <property type="entry name" value="Palm domain of DNA polymerase"/>
    <property type="match status" value="1"/>
</dbReference>
<comment type="similarity">
    <text evidence="1">Belongs to the DNA polymerase type-B family.</text>
</comment>
<dbReference type="PANTHER" id="PTHR10322:SF23">
    <property type="entry name" value="DNA POLYMERASE DELTA CATALYTIC SUBUNIT"/>
    <property type="match status" value="1"/>
</dbReference>
<organism evidence="10 11">
    <name type="scientific">Entotheonella factor</name>
    <dbReference type="NCBI Taxonomy" id="1429438"/>
    <lineage>
        <taxon>Bacteria</taxon>
        <taxon>Pseudomonadati</taxon>
        <taxon>Nitrospinota/Tectimicrobiota group</taxon>
        <taxon>Candidatus Tectimicrobiota</taxon>
        <taxon>Candidatus Entotheonellia</taxon>
        <taxon>Candidatus Entotheonellales</taxon>
        <taxon>Candidatus Entotheonellaceae</taxon>
        <taxon>Candidatus Entotheonella</taxon>
    </lineage>
</organism>
<evidence type="ECO:0000256" key="6">
    <source>
        <dbReference type="ARBA" id="ARBA00023125"/>
    </source>
</evidence>
<dbReference type="InterPro" id="IPR042087">
    <property type="entry name" value="DNA_pol_B_thumb"/>
</dbReference>
<dbReference type="InterPro" id="IPR012337">
    <property type="entry name" value="RNaseH-like_sf"/>
</dbReference>
<feature type="domain" description="DNA-directed DNA polymerase family B exonuclease" evidence="9">
    <location>
        <begin position="199"/>
        <end position="303"/>
    </location>
</feature>
<dbReference type="PATRIC" id="fig|1429438.4.peg.750"/>
<dbReference type="Gene3D" id="1.10.132.60">
    <property type="entry name" value="DNA polymerase family B, C-terminal domain"/>
    <property type="match status" value="1"/>
</dbReference>
<accession>W4LXH2</accession>
<proteinExistence type="inferred from homology"/>
<dbReference type="GO" id="GO:0003887">
    <property type="term" value="F:DNA-directed DNA polymerase activity"/>
    <property type="evidence" value="ECO:0007669"/>
    <property type="project" value="UniProtKB-KW"/>
</dbReference>
<dbReference type="EC" id="2.7.7.7" evidence="2"/>
<dbReference type="SUPFAM" id="SSF56672">
    <property type="entry name" value="DNA/RNA polymerases"/>
    <property type="match status" value="1"/>
</dbReference>
<dbReference type="InterPro" id="IPR036397">
    <property type="entry name" value="RNaseH_sf"/>
</dbReference>
<dbReference type="Pfam" id="PF00136">
    <property type="entry name" value="DNA_pol_B"/>
    <property type="match status" value="1"/>
</dbReference>
<evidence type="ECO:0000256" key="5">
    <source>
        <dbReference type="ARBA" id="ARBA00022932"/>
    </source>
</evidence>
<evidence type="ECO:0000256" key="4">
    <source>
        <dbReference type="ARBA" id="ARBA00022695"/>
    </source>
</evidence>
<dbReference type="AlphaFoldDB" id="W4LXH2"/>
<comment type="catalytic activity">
    <reaction evidence="7">
        <text>DNA(n) + a 2'-deoxyribonucleoside 5'-triphosphate = DNA(n+1) + diphosphate</text>
        <dbReference type="Rhea" id="RHEA:22508"/>
        <dbReference type="Rhea" id="RHEA-COMP:17339"/>
        <dbReference type="Rhea" id="RHEA-COMP:17340"/>
        <dbReference type="ChEBI" id="CHEBI:33019"/>
        <dbReference type="ChEBI" id="CHEBI:61560"/>
        <dbReference type="ChEBI" id="CHEBI:173112"/>
        <dbReference type="EC" id="2.7.7.7"/>
    </reaction>
</comment>
<dbReference type="SMART" id="SM00486">
    <property type="entry name" value="POLBc"/>
    <property type="match status" value="1"/>
</dbReference>
<keyword evidence="3" id="KW-0808">Transferase</keyword>
<sequence>MTTATLDSSTHADAALFGHDATPHLVALHPVLPETGNDAQALMRVYRRQPATGHLHTEDVPFYPFFFLSDMQLLRGFPRQRYRLKTLAGDNAYRYLVVFSTWQTHWDAVRHIQHISGDRQRRPEQLYLILSPTQQYLMQTGRTLFKGMTFDDLHRLQLDIEVFASGTFPNAERELDRIIAIALSDNQGWRHVISGLALDEPDMLRDLVQIICDRDPDVIEGHNIYAFDLAYLMARCERYGIDLAIGRDGSVPRPFASNMRFAERTVEYPALDIAGRHVVDTYFQVMSFDVFKRDLPGYGLKAVAQYFGLAADNRTYIEGHEIAHTWQTDPERLLAYALDDVIETERLARHLSGSAFYLTQMLPMTYGKVARTGPAAKIEALLTREYLRQRQALPQRQRGGGQMRGGYTDIFVSGVLGPVIYADVESLYPSIMLHYDVKPASDHLGLFQHLLRSLTDLRLDTKRRMEAAATPDERGALDAQQSSYKILINSFYGQLGFSRALFNDFSEADRVATTGQEILKRMMAGIRREGGTVIEVDTDGVFFVPPPAVRGEPAERAFVDQLNGDMPPGIRIGFDGRFQKMLSYKTKNYALMAYNGNMKFKGSSLVARSIEPFGRQFVEAAIALLIQEDIQGLHDLYLAVYDRIVRHDWHVQDFARTETLKDSVEHYQRDVAAGRRSKAASYELALARARQTGQPVHRGDRIAYYITGSSPTLTAFDNARFAETWDRAQPDENTAFYLKRLDEFARKFTPFFRPEDFQQIFGPAGLFPFSADGITILTATRTLDP</sequence>
<evidence type="ECO:0000259" key="8">
    <source>
        <dbReference type="Pfam" id="PF00136"/>
    </source>
</evidence>
<dbReference type="InterPro" id="IPR043502">
    <property type="entry name" value="DNA/RNA_pol_sf"/>
</dbReference>
<keyword evidence="5" id="KW-0239">DNA-directed DNA polymerase</keyword>
<dbReference type="InterPro" id="IPR006134">
    <property type="entry name" value="DNA-dir_DNA_pol_B_multi_dom"/>
</dbReference>
<dbReference type="EMBL" id="AZHW01000122">
    <property type="protein sequence ID" value="ETX02620.1"/>
    <property type="molecule type" value="Genomic_DNA"/>
</dbReference>
<evidence type="ECO:0000313" key="10">
    <source>
        <dbReference type="EMBL" id="ETX02620.1"/>
    </source>
</evidence>
<dbReference type="SUPFAM" id="SSF53098">
    <property type="entry name" value="Ribonuclease H-like"/>
    <property type="match status" value="1"/>
</dbReference>
<evidence type="ECO:0000256" key="2">
    <source>
        <dbReference type="ARBA" id="ARBA00012417"/>
    </source>
</evidence>
<feature type="domain" description="DNA-directed DNA polymerase family B multifunctional" evidence="8">
    <location>
        <begin position="440"/>
        <end position="741"/>
    </location>
</feature>
<dbReference type="InterPro" id="IPR023211">
    <property type="entry name" value="DNA_pol_palm_dom_sf"/>
</dbReference>
<dbReference type="InterPro" id="IPR006172">
    <property type="entry name" value="DNA-dir_DNA_pol_B"/>
</dbReference>
<evidence type="ECO:0000256" key="1">
    <source>
        <dbReference type="ARBA" id="ARBA00005755"/>
    </source>
</evidence>
<dbReference type="PANTHER" id="PTHR10322">
    <property type="entry name" value="DNA POLYMERASE CATALYTIC SUBUNIT"/>
    <property type="match status" value="1"/>
</dbReference>
<dbReference type="InterPro" id="IPR006133">
    <property type="entry name" value="DNA-dir_DNA_pol_B_exonuc"/>
</dbReference>
<evidence type="ECO:0000256" key="7">
    <source>
        <dbReference type="ARBA" id="ARBA00049244"/>
    </source>
</evidence>
<keyword evidence="6" id="KW-0238">DNA-binding</keyword>
<dbReference type="Pfam" id="PF03104">
    <property type="entry name" value="DNA_pol_B_exo1"/>
    <property type="match status" value="1"/>
</dbReference>
<evidence type="ECO:0000259" key="9">
    <source>
        <dbReference type="Pfam" id="PF03104"/>
    </source>
</evidence>
<comment type="caution">
    <text evidence="10">The sequence shown here is derived from an EMBL/GenBank/DDBJ whole genome shotgun (WGS) entry which is preliminary data.</text>
</comment>
<keyword evidence="4" id="KW-0548">Nucleotidyltransferase</keyword>
<dbReference type="GO" id="GO:0000166">
    <property type="term" value="F:nucleotide binding"/>
    <property type="evidence" value="ECO:0007669"/>
    <property type="project" value="InterPro"/>
</dbReference>
<gene>
    <name evidence="10" type="ORF">ETSY1_02925</name>
</gene>
<dbReference type="HOGENOM" id="CLU_000203_6_1_7"/>
<dbReference type="InterPro" id="IPR050240">
    <property type="entry name" value="DNA_pol_type-B"/>
</dbReference>
<dbReference type="Gene3D" id="3.30.420.10">
    <property type="entry name" value="Ribonuclease H-like superfamily/Ribonuclease H"/>
    <property type="match status" value="1"/>
</dbReference>
<dbReference type="GO" id="GO:0003677">
    <property type="term" value="F:DNA binding"/>
    <property type="evidence" value="ECO:0007669"/>
    <property type="project" value="UniProtKB-KW"/>
</dbReference>
<protein>
    <recommendedName>
        <fullName evidence="2">DNA-directed DNA polymerase</fullName>
        <ecNumber evidence="2">2.7.7.7</ecNumber>
    </recommendedName>
</protein>
<evidence type="ECO:0000256" key="3">
    <source>
        <dbReference type="ARBA" id="ARBA00022679"/>
    </source>
</evidence>
<name>W4LXH2_ENTF1</name>
<reference evidence="10 11" key="1">
    <citation type="journal article" date="2014" name="Nature">
        <title>An environmental bacterial taxon with a large and distinct metabolic repertoire.</title>
        <authorList>
            <person name="Wilson M.C."/>
            <person name="Mori T."/>
            <person name="Ruckert C."/>
            <person name="Uria A.R."/>
            <person name="Helf M.J."/>
            <person name="Takada K."/>
            <person name="Gernert C."/>
            <person name="Steffens U.A."/>
            <person name="Heycke N."/>
            <person name="Schmitt S."/>
            <person name="Rinke C."/>
            <person name="Helfrich E.J."/>
            <person name="Brachmann A.O."/>
            <person name="Gurgui C."/>
            <person name="Wakimoto T."/>
            <person name="Kracht M."/>
            <person name="Crusemann M."/>
            <person name="Hentschel U."/>
            <person name="Abe I."/>
            <person name="Matsunaga S."/>
            <person name="Kalinowski J."/>
            <person name="Takeyama H."/>
            <person name="Piel J."/>
        </authorList>
    </citation>
    <scope>NUCLEOTIDE SEQUENCE [LARGE SCALE GENOMIC DNA]</scope>
    <source>
        <strain evidence="11">TSY1</strain>
    </source>
</reference>